<name>A0ABR2IC35_9EUKA</name>
<sequence>MAAIIDITNLTFDPSKYTEVKDLDFLGNELSGKLKVVIDQNGKQYLRAEYDISFVEDQKVFFRNISFLSNFSHPCIAKLEGFSFFGVNENLGTFTILSEYPENEFLLEFLEKVKKGIIPSFDDTAKSKFLFGTAFIGYFLHSRGIIHRCFAPPSFGVTKDLEPILMTMSSSKSLSQNINQTILGGNVPWTAPETDETDLIQDPQFNNRADVFSFGTLIYYLLTGEVPFVKDTKGCFQQMKNKKKASEFIPTNIPEELSELLKECWQSNPALRPHFSDILTGFQSHLYLFPGTNLDEFDSYVEKLFSFKTPAPVAKIASHNEHLLNSVKTIYHSVIDTYKLKYNSKILNALYTIRDQTEEYEPLIIHISRPGGNLKKWLRVPPFMFAASLCSKVKEVYGIPETFQKIEINDKILIDEPFLTMEQLRIKTGDYLKVYNSFGSKALGSNVLNLHIRDTDVSLAYLKDDTIDILINDISFSTRIPPEFIKLKFKGKEFKSSILDKKKPSTDASEKEEPESLEKLGINENDMIQVETTFPNNPFKITLEFIDGSEKVAIDAYPTMKIQDMMKLAKINTLNCCAYYNKEILSLYKSFADYHIMESTTVMIHSIRRSDKD</sequence>
<dbReference type="Proteomes" id="UP001470230">
    <property type="component" value="Unassembled WGS sequence"/>
</dbReference>
<gene>
    <name evidence="2" type="ORF">M9Y10_012045</name>
</gene>
<dbReference type="Pfam" id="PF07714">
    <property type="entry name" value="PK_Tyr_Ser-Thr"/>
    <property type="match status" value="1"/>
</dbReference>
<dbReference type="PANTHER" id="PTHR23257">
    <property type="entry name" value="SERINE-THREONINE PROTEIN KINASE"/>
    <property type="match status" value="1"/>
</dbReference>
<evidence type="ECO:0000313" key="2">
    <source>
        <dbReference type="EMBL" id="KAK8860381.1"/>
    </source>
</evidence>
<accession>A0ABR2IC35</accession>
<feature type="domain" description="Protein kinase" evidence="1">
    <location>
        <begin position="20"/>
        <end position="288"/>
    </location>
</feature>
<dbReference type="InterPro" id="IPR001245">
    <property type="entry name" value="Ser-Thr/Tyr_kinase_cat_dom"/>
</dbReference>
<evidence type="ECO:0000259" key="1">
    <source>
        <dbReference type="PROSITE" id="PS50011"/>
    </source>
</evidence>
<dbReference type="SUPFAM" id="SSF56112">
    <property type="entry name" value="Protein kinase-like (PK-like)"/>
    <property type="match status" value="1"/>
</dbReference>
<keyword evidence="3" id="KW-1185">Reference proteome</keyword>
<dbReference type="Gene3D" id="1.10.510.10">
    <property type="entry name" value="Transferase(Phosphotransferase) domain 1"/>
    <property type="match status" value="1"/>
</dbReference>
<dbReference type="SUPFAM" id="SSF54236">
    <property type="entry name" value="Ubiquitin-like"/>
    <property type="match status" value="1"/>
</dbReference>
<dbReference type="InterPro" id="IPR029071">
    <property type="entry name" value="Ubiquitin-like_domsf"/>
</dbReference>
<dbReference type="CDD" id="cd17039">
    <property type="entry name" value="Ubl_ubiquitin_like"/>
    <property type="match status" value="1"/>
</dbReference>
<dbReference type="InterPro" id="IPR011009">
    <property type="entry name" value="Kinase-like_dom_sf"/>
</dbReference>
<reference evidence="2 3" key="1">
    <citation type="submission" date="2024-04" db="EMBL/GenBank/DDBJ databases">
        <title>Tritrichomonas musculus Genome.</title>
        <authorList>
            <person name="Alves-Ferreira E."/>
            <person name="Grigg M."/>
            <person name="Lorenzi H."/>
            <person name="Galac M."/>
        </authorList>
    </citation>
    <scope>NUCLEOTIDE SEQUENCE [LARGE SCALE GENOMIC DNA]</scope>
    <source>
        <strain evidence="2 3">EAF2021</strain>
    </source>
</reference>
<protein>
    <recommendedName>
        <fullName evidence="1">Protein kinase domain-containing protein</fullName>
    </recommendedName>
</protein>
<comment type="caution">
    <text evidence="2">The sequence shown here is derived from an EMBL/GenBank/DDBJ whole genome shotgun (WGS) entry which is preliminary data.</text>
</comment>
<dbReference type="PROSITE" id="PS50011">
    <property type="entry name" value="PROTEIN_KINASE_DOM"/>
    <property type="match status" value="1"/>
</dbReference>
<evidence type="ECO:0000313" key="3">
    <source>
        <dbReference type="Proteomes" id="UP001470230"/>
    </source>
</evidence>
<proteinExistence type="predicted"/>
<dbReference type="EMBL" id="JAPFFF010000018">
    <property type="protein sequence ID" value="KAK8860381.1"/>
    <property type="molecule type" value="Genomic_DNA"/>
</dbReference>
<organism evidence="2 3">
    <name type="scientific">Tritrichomonas musculus</name>
    <dbReference type="NCBI Taxonomy" id="1915356"/>
    <lineage>
        <taxon>Eukaryota</taxon>
        <taxon>Metamonada</taxon>
        <taxon>Parabasalia</taxon>
        <taxon>Tritrichomonadida</taxon>
        <taxon>Tritrichomonadidae</taxon>
        <taxon>Tritrichomonas</taxon>
    </lineage>
</organism>
<dbReference type="InterPro" id="IPR050167">
    <property type="entry name" value="Ser_Thr_protein_kinase"/>
</dbReference>
<dbReference type="InterPro" id="IPR000719">
    <property type="entry name" value="Prot_kinase_dom"/>
</dbReference>